<evidence type="ECO:0000313" key="3">
    <source>
        <dbReference type="EMBL" id="MBL0421514.1"/>
    </source>
</evidence>
<dbReference type="InterPro" id="IPR029058">
    <property type="entry name" value="AB_hydrolase_fold"/>
</dbReference>
<dbReference type="GO" id="GO:0016787">
    <property type="term" value="F:hydrolase activity"/>
    <property type="evidence" value="ECO:0007669"/>
    <property type="project" value="UniProtKB-KW"/>
</dbReference>
<evidence type="ECO:0000256" key="1">
    <source>
        <dbReference type="SAM" id="Phobius"/>
    </source>
</evidence>
<comment type="caution">
    <text evidence="3">The sequence shown here is derived from an EMBL/GenBank/DDBJ whole genome shotgun (WGS) entry which is preliminary data.</text>
</comment>
<protein>
    <submittedName>
        <fullName evidence="3">Alpha/beta fold hydrolase</fullName>
    </submittedName>
</protein>
<keyword evidence="1" id="KW-0472">Membrane</keyword>
<feature type="domain" description="Serine aminopeptidase S33" evidence="2">
    <location>
        <begin position="70"/>
        <end position="160"/>
    </location>
</feature>
<keyword evidence="4" id="KW-1185">Reference proteome</keyword>
<dbReference type="Gene3D" id="3.40.50.1820">
    <property type="entry name" value="alpha/beta hydrolase"/>
    <property type="match status" value="1"/>
</dbReference>
<keyword evidence="3" id="KW-0378">Hydrolase</keyword>
<evidence type="ECO:0000259" key="2">
    <source>
        <dbReference type="Pfam" id="PF12146"/>
    </source>
</evidence>
<reference evidence="3" key="1">
    <citation type="submission" date="2021-01" db="EMBL/GenBank/DDBJ databases">
        <title>Ramlibacter sp. strain AW1 16S ribosomal RNA gene Genome sequencing and assembly.</title>
        <authorList>
            <person name="Kang M."/>
        </authorList>
    </citation>
    <scope>NUCLEOTIDE SEQUENCE</scope>
    <source>
        <strain evidence="3">AW1</strain>
    </source>
</reference>
<accession>A0A936ZVV8</accession>
<dbReference type="InterPro" id="IPR022742">
    <property type="entry name" value="Hydrolase_4"/>
</dbReference>
<dbReference type="Proteomes" id="UP000613011">
    <property type="component" value="Unassembled WGS sequence"/>
</dbReference>
<dbReference type="PANTHER" id="PTHR12277">
    <property type="entry name" value="ALPHA/BETA HYDROLASE DOMAIN-CONTAINING PROTEIN"/>
    <property type="match status" value="1"/>
</dbReference>
<name>A0A936ZVV8_9BURK</name>
<dbReference type="RefSeq" id="WP_201684591.1">
    <property type="nucleotide sequence ID" value="NZ_JAEQNA010000005.1"/>
</dbReference>
<dbReference type="EMBL" id="JAEQNA010000005">
    <property type="protein sequence ID" value="MBL0421514.1"/>
    <property type="molecule type" value="Genomic_DNA"/>
</dbReference>
<organism evidence="3 4">
    <name type="scientific">Ramlibacter aurantiacus</name>
    <dbReference type="NCBI Taxonomy" id="2801330"/>
    <lineage>
        <taxon>Bacteria</taxon>
        <taxon>Pseudomonadati</taxon>
        <taxon>Pseudomonadota</taxon>
        <taxon>Betaproteobacteria</taxon>
        <taxon>Burkholderiales</taxon>
        <taxon>Comamonadaceae</taxon>
        <taxon>Ramlibacter</taxon>
    </lineage>
</organism>
<dbReference type="Pfam" id="PF12146">
    <property type="entry name" value="Hydrolase_4"/>
    <property type="match status" value="1"/>
</dbReference>
<proteinExistence type="predicted"/>
<gene>
    <name evidence="3" type="ORF">JI739_14240</name>
</gene>
<feature type="transmembrane region" description="Helical" evidence="1">
    <location>
        <begin position="6"/>
        <end position="25"/>
    </location>
</feature>
<keyword evidence="1" id="KW-1133">Transmembrane helix</keyword>
<evidence type="ECO:0000313" key="4">
    <source>
        <dbReference type="Proteomes" id="UP000613011"/>
    </source>
</evidence>
<sequence length="307" mass="33167">MLHPLIALPAVGAAAYMAALAWLWMRQERLLFEPAWLASDQPVSDEADVREFMVDVPGARLSVAQLKLPDPRGVVFYLHGNSGNLRKWFVQLDVFREMNFDVVMMDYRGYGKSSGQIESESQLRADVRAVWNAIAGDYAGRRLVVSGQSLGTALAAALSAELCAAGCVPDLTLLISPYRSMRALADELFPWVPARILRYPLSTIDHACQVRGPVLLVHGDRDELIGLHHSVAIRDALPGCHLLCVEGAGHGDVHRFPSFRQGLAAALVALADEAAATPPVRPRGIEALPECPGIPERAPGAVGASVE</sequence>
<dbReference type="SUPFAM" id="SSF53474">
    <property type="entry name" value="alpha/beta-Hydrolases"/>
    <property type="match status" value="1"/>
</dbReference>
<dbReference type="AlphaFoldDB" id="A0A936ZVV8"/>
<keyword evidence="1" id="KW-0812">Transmembrane</keyword>
<dbReference type="PANTHER" id="PTHR12277:SF81">
    <property type="entry name" value="PROTEIN ABHD13"/>
    <property type="match status" value="1"/>
</dbReference>